<evidence type="ECO:0000256" key="3">
    <source>
        <dbReference type="ARBA" id="ARBA00022475"/>
    </source>
</evidence>
<dbReference type="InterPro" id="IPR052031">
    <property type="entry name" value="Membrane_Transporter-Flippase"/>
</dbReference>
<dbReference type="NCBIfam" id="TIGR00797">
    <property type="entry name" value="matE"/>
    <property type="match status" value="1"/>
</dbReference>
<dbReference type="InterPro" id="IPR048279">
    <property type="entry name" value="MdtK-like"/>
</dbReference>
<evidence type="ECO:0000256" key="1">
    <source>
        <dbReference type="ARBA" id="ARBA00004429"/>
    </source>
</evidence>
<protein>
    <submittedName>
        <fullName evidence="8">MATE family efflux transporter</fullName>
    </submittedName>
</protein>
<dbReference type="OrthoDB" id="9806302at2"/>
<keyword evidence="5 7" id="KW-1133">Transmembrane helix</keyword>
<comment type="subcellular location">
    <subcellularLocation>
        <location evidence="1">Cell inner membrane</location>
        <topology evidence="1">Multi-pass membrane protein</topology>
    </subcellularLocation>
</comment>
<evidence type="ECO:0000313" key="9">
    <source>
        <dbReference type="Proteomes" id="UP000285523"/>
    </source>
</evidence>
<dbReference type="PANTHER" id="PTHR43549:SF3">
    <property type="entry name" value="MULTIDRUG RESISTANCE PROTEIN YPNP-RELATED"/>
    <property type="match status" value="1"/>
</dbReference>
<name>A0A418V2Z6_RHOPL</name>
<feature type="transmembrane region" description="Helical" evidence="7">
    <location>
        <begin position="417"/>
        <end position="435"/>
    </location>
</feature>
<evidence type="ECO:0000256" key="7">
    <source>
        <dbReference type="SAM" id="Phobius"/>
    </source>
</evidence>
<keyword evidence="6 7" id="KW-0472">Membrane</keyword>
<comment type="caution">
    <text evidence="8">The sequence shown here is derived from an EMBL/GenBank/DDBJ whole genome shotgun (WGS) entry which is preliminary data.</text>
</comment>
<dbReference type="EMBL" id="QYYD01000017">
    <property type="protein sequence ID" value="RJF70436.1"/>
    <property type="molecule type" value="Genomic_DNA"/>
</dbReference>
<gene>
    <name evidence="8" type="ORF">D4Q52_16620</name>
</gene>
<feature type="transmembrane region" description="Helical" evidence="7">
    <location>
        <begin position="73"/>
        <end position="103"/>
    </location>
</feature>
<dbReference type="GO" id="GO:0015297">
    <property type="term" value="F:antiporter activity"/>
    <property type="evidence" value="ECO:0007669"/>
    <property type="project" value="InterPro"/>
</dbReference>
<dbReference type="InterPro" id="IPR002528">
    <property type="entry name" value="MATE_fam"/>
</dbReference>
<dbReference type="Proteomes" id="UP000285523">
    <property type="component" value="Unassembled WGS sequence"/>
</dbReference>
<dbReference type="RefSeq" id="WP_119857689.1">
    <property type="nucleotide sequence ID" value="NZ_QYYD01000017.1"/>
</dbReference>
<feature type="transmembrane region" description="Helical" evidence="7">
    <location>
        <begin position="115"/>
        <end position="140"/>
    </location>
</feature>
<feature type="transmembrane region" description="Helical" evidence="7">
    <location>
        <begin position="386"/>
        <end position="405"/>
    </location>
</feature>
<dbReference type="GO" id="GO:0042910">
    <property type="term" value="F:xenobiotic transmembrane transporter activity"/>
    <property type="evidence" value="ECO:0007669"/>
    <property type="project" value="InterPro"/>
</dbReference>
<feature type="transmembrane region" description="Helical" evidence="7">
    <location>
        <begin position="49"/>
        <end position="67"/>
    </location>
</feature>
<dbReference type="PIRSF" id="PIRSF006603">
    <property type="entry name" value="DinF"/>
    <property type="match status" value="1"/>
</dbReference>
<evidence type="ECO:0000313" key="8">
    <source>
        <dbReference type="EMBL" id="RJF70436.1"/>
    </source>
</evidence>
<feature type="transmembrane region" description="Helical" evidence="7">
    <location>
        <begin position="311"/>
        <end position="332"/>
    </location>
</feature>
<keyword evidence="4 7" id="KW-0812">Transmembrane</keyword>
<dbReference type="Pfam" id="PF01554">
    <property type="entry name" value="MatE"/>
    <property type="match status" value="2"/>
</dbReference>
<organism evidence="8 9">
    <name type="scientific">Rhodopseudomonas palustris</name>
    <dbReference type="NCBI Taxonomy" id="1076"/>
    <lineage>
        <taxon>Bacteria</taxon>
        <taxon>Pseudomonadati</taxon>
        <taxon>Pseudomonadota</taxon>
        <taxon>Alphaproteobacteria</taxon>
        <taxon>Hyphomicrobiales</taxon>
        <taxon>Nitrobacteraceae</taxon>
        <taxon>Rhodopseudomonas</taxon>
    </lineage>
</organism>
<feature type="transmembrane region" description="Helical" evidence="7">
    <location>
        <begin position="264"/>
        <end position="291"/>
    </location>
</feature>
<sequence>MSDVAVAELPPVAAEPLLRPGAAPPPPPKNPLLDDAILPTLLRLSWPNMLALTAGTCVVIAETSYIGRLGTEALAAMALVFPFVILVMTMSGGAMGGGVASAIARALGSGDHDRAAALAIHALLIGLGLGLVSTLVMLLFGAKALELLGGRGNVLAQAIGYVHIFFAGAVVPWLMNTLAAILRGTGNMKLPSLIILLSAMLQVVLGGVLGLGLGPIPSFGMPGVAAGTLTAFSIGMAVMAWYIFSGRARVQPSLRTLRIRRGMFVDILKVGAVACFTPLQSVLSIIIFTHMLAHFGTAVLAGFGIGARLEFMLTSLAFAVGIASVPMIGMAIGAGRIKRARSIAWIAALVSFLTVGVVATAIAFFPHLWVDLFTSDAAVKLAGERYLQVAAPFYAFIGLSISLYFSAQGAAKVLGPVLAQSARLIFVVIGGWLLMVNHGSAGNFFALAAASMVLLGLGCVVSVLVTRWEPKKMAVMAPPMLD</sequence>
<dbReference type="PANTHER" id="PTHR43549">
    <property type="entry name" value="MULTIDRUG RESISTANCE PROTEIN YPNP-RELATED"/>
    <property type="match status" value="1"/>
</dbReference>
<feature type="transmembrane region" description="Helical" evidence="7">
    <location>
        <begin position="344"/>
        <end position="366"/>
    </location>
</feature>
<evidence type="ECO:0000256" key="2">
    <source>
        <dbReference type="ARBA" id="ARBA00022448"/>
    </source>
</evidence>
<keyword evidence="3" id="KW-1003">Cell membrane</keyword>
<reference evidence="8 9" key="1">
    <citation type="submission" date="2018-09" db="EMBL/GenBank/DDBJ databases">
        <title>Draft genome sequence of Rhodopseudomonas palustris 2.1.18.</title>
        <authorList>
            <person name="Robertson S.L."/>
            <person name="Meyer T.E."/>
            <person name="Kyndt J.A."/>
        </authorList>
    </citation>
    <scope>NUCLEOTIDE SEQUENCE [LARGE SCALE GENOMIC DNA]</scope>
    <source>
        <strain evidence="8 9">2.1.18</strain>
    </source>
</reference>
<evidence type="ECO:0000256" key="4">
    <source>
        <dbReference type="ARBA" id="ARBA00022692"/>
    </source>
</evidence>
<feature type="transmembrane region" description="Helical" evidence="7">
    <location>
        <begin position="219"/>
        <end position="244"/>
    </location>
</feature>
<evidence type="ECO:0000256" key="5">
    <source>
        <dbReference type="ARBA" id="ARBA00022989"/>
    </source>
</evidence>
<dbReference type="AlphaFoldDB" id="A0A418V2Z6"/>
<keyword evidence="2" id="KW-0813">Transport</keyword>
<feature type="transmembrane region" description="Helical" evidence="7">
    <location>
        <begin position="441"/>
        <end position="466"/>
    </location>
</feature>
<feature type="transmembrane region" description="Helical" evidence="7">
    <location>
        <begin position="193"/>
        <end position="213"/>
    </location>
</feature>
<dbReference type="GO" id="GO:0005886">
    <property type="term" value="C:plasma membrane"/>
    <property type="evidence" value="ECO:0007669"/>
    <property type="project" value="UniProtKB-SubCell"/>
</dbReference>
<accession>A0A418V2Z6</accession>
<proteinExistence type="predicted"/>
<feature type="transmembrane region" description="Helical" evidence="7">
    <location>
        <begin position="160"/>
        <end position="181"/>
    </location>
</feature>
<evidence type="ECO:0000256" key="6">
    <source>
        <dbReference type="ARBA" id="ARBA00023136"/>
    </source>
</evidence>